<dbReference type="SUPFAM" id="SSF46955">
    <property type="entry name" value="Putative DNA-binding domain"/>
    <property type="match status" value="1"/>
</dbReference>
<keyword evidence="19" id="KW-1185">Reference proteome</keyword>
<comment type="catalytic activity">
    <reaction evidence="13 14">
        <text>tRNA(Phe) + L-phenylalanine + ATP = L-phenylalanyl-tRNA(Phe) + AMP + diphosphate + H(+)</text>
        <dbReference type="Rhea" id="RHEA:19413"/>
        <dbReference type="Rhea" id="RHEA-COMP:9668"/>
        <dbReference type="Rhea" id="RHEA-COMP:9699"/>
        <dbReference type="ChEBI" id="CHEBI:15378"/>
        <dbReference type="ChEBI" id="CHEBI:30616"/>
        <dbReference type="ChEBI" id="CHEBI:33019"/>
        <dbReference type="ChEBI" id="CHEBI:58095"/>
        <dbReference type="ChEBI" id="CHEBI:78442"/>
        <dbReference type="ChEBI" id="CHEBI:78531"/>
        <dbReference type="ChEBI" id="CHEBI:456215"/>
        <dbReference type="EC" id="6.1.1.20"/>
    </reaction>
</comment>
<dbReference type="Gene3D" id="2.40.50.140">
    <property type="entry name" value="Nucleic acid-binding proteins"/>
    <property type="match status" value="1"/>
</dbReference>
<dbReference type="InterPro" id="IPR012340">
    <property type="entry name" value="NA-bd_OB-fold"/>
</dbReference>
<evidence type="ECO:0000256" key="8">
    <source>
        <dbReference type="ARBA" id="ARBA00022840"/>
    </source>
</evidence>
<dbReference type="NCBIfam" id="TIGR00472">
    <property type="entry name" value="pheT_bact"/>
    <property type="match status" value="1"/>
</dbReference>
<organism evidence="18 19">
    <name type="scientific">Metamycoplasma canadense</name>
    <dbReference type="NCBI Taxonomy" id="29554"/>
    <lineage>
        <taxon>Bacteria</taxon>
        <taxon>Bacillati</taxon>
        <taxon>Mycoplasmatota</taxon>
        <taxon>Mycoplasmoidales</taxon>
        <taxon>Metamycoplasmataceae</taxon>
        <taxon>Metamycoplasma</taxon>
    </lineage>
</organism>
<dbReference type="GO" id="GO:0009328">
    <property type="term" value="C:phenylalanine-tRNA ligase complex"/>
    <property type="evidence" value="ECO:0007669"/>
    <property type="project" value="TreeGrafter"/>
</dbReference>
<feature type="binding site" evidence="14">
    <location>
        <position position="449"/>
    </location>
    <ligand>
        <name>Mg(2+)</name>
        <dbReference type="ChEBI" id="CHEBI:18420"/>
        <note>shared with alpha subunit</note>
    </ligand>
</feature>
<feature type="binding site" evidence="14">
    <location>
        <position position="453"/>
    </location>
    <ligand>
        <name>Mg(2+)</name>
        <dbReference type="ChEBI" id="CHEBI:18420"/>
        <note>shared with alpha subunit</note>
    </ligand>
</feature>
<dbReference type="HAMAP" id="MF_00283">
    <property type="entry name" value="Phe_tRNA_synth_beta1"/>
    <property type="match status" value="1"/>
</dbReference>
<evidence type="ECO:0000256" key="15">
    <source>
        <dbReference type="PROSITE-ProRule" id="PRU00209"/>
    </source>
</evidence>
<dbReference type="InterPro" id="IPR009061">
    <property type="entry name" value="DNA-bd_dom_put_sf"/>
</dbReference>
<keyword evidence="5 14" id="KW-0436">Ligase</keyword>
<dbReference type="InterPro" id="IPR002547">
    <property type="entry name" value="tRNA-bd_dom"/>
</dbReference>
<proteinExistence type="inferred from homology"/>
<keyword evidence="10 15" id="KW-0694">RNA-binding</keyword>
<dbReference type="SMART" id="SM00874">
    <property type="entry name" value="B5"/>
    <property type="match status" value="1"/>
</dbReference>
<evidence type="ECO:0000256" key="2">
    <source>
        <dbReference type="ARBA" id="ARBA00008653"/>
    </source>
</evidence>
<evidence type="ECO:0000256" key="5">
    <source>
        <dbReference type="ARBA" id="ARBA00022598"/>
    </source>
</evidence>
<evidence type="ECO:0000256" key="13">
    <source>
        <dbReference type="ARBA" id="ARBA00049255"/>
    </source>
</evidence>
<comment type="similarity">
    <text evidence="2 14">Belongs to the phenylalanyl-tRNA synthetase beta subunit family. Type 1 subfamily.</text>
</comment>
<evidence type="ECO:0000259" key="17">
    <source>
        <dbReference type="PROSITE" id="PS51483"/>
    </source>
</evidence>
<keyword evidence="9 14" id="KW-0460">Magnesium</keyword>
<dbReference type="GO" id="GO:0000287">
    <property type="term" value="F:magnesium ion binding"/>
    <property type="evidence" value="ECO:0007669"/>
    <property type="project" value="UniProtKB-UniRule"/>
</dbReference>
<dbReference type="Gene3D" id="3.50.40.10">
    <property type="entry name" value="Phenylalanyl-trna Synthetase, Chain B, domain 3"/>
    <property type="match status" value="1"/>
</dbReference>
<dbReference type="InterPro" id="IPR041616">
    <property type="entry name" value="PheRS_beta_core"/>
</dbReference>
<name>A0A077L4V8_9BACT</name>
<dbReference type="Proteomes" id="UP000031641">
    <property type="component" value="Chromosome"/>
</dbReference>
<evidence type="ECO:0000256" key="10">
    <source>
        <dbReference type="ARBA" id="ARBA00022884"/>
    </source>
</evidence>
<dbReference type="Gene3D" id="3.30.56.10">
    <property type="match status" value="2"/>
</dbReference>
<evidence type="ECO:0000313" key="19">
    <source>
        <dbReference type="Proteomes" id="UP000031641"/>
    </source>
</evidence>
<feature type="domain" description="TRNA-binding" evidence="16">
    <location>
        <begin position="39"/>
        <end position="153"/>
    </location>
</feature>
<comment type="cofactor">
    <cofactor evidence="14">
        <name>Mg(2+)</name>
        <dbReference type="ChEBI" id="CHEBI:18420"/>
    </cofactor>
    <text evidence="14">Binds 2 magnesium ions per tetramer.</text>
</comment>
<dbReference type="InterPro" id="IPR045864">
    <property type="entry name" value="aa-tRNA-synth_II/BPL/LPL"/>
</dbReference>
<dbReference type="AlphaFoldDB" id="A0A077L4V8"/>
<keyword evidence="8 14" id="KW-0067">ATP-binding</keyword>
<comment type="subunit">
    <text evidence="3 14">Tetramer of two alpha and two beta subunits.</text>
</comment>
<dbReference type="InterPro" id="IPR020825">
    <property type="entry name" value="Phe-tRNA_synthase-like_B3/B4"/>
</dbReference>
<dbReference type="NCBIfam" id="NF001882">
    <property type="entry name" value="PRK00629.5-4"/>
    <property type="match status" value="1"/>
</dbReference>
<dbReference type="GO" id="GO:0006432">
    <property type="term" value="P:phenylalanyl-tRNA aminoacylation"/>
    <property type="evidence" value="ECO:0007669"/>
    <property type="project" value="UniProtKB-UniRule"/>
</dbReference>
<dbReference type="InterPro" id="IPR004532">
    <property type="entry name" value="Phe-tRNA-ligase_IIc_bsu_bact"/>
</dbReference>
<dbReference type="SMART" id="SM00873">
    <property type="entry name" value="B3_4"/>
    <property type="match status" value="1"/>
</dbReference>
<dbReference type="PROSITE" id="PS51483">
    <property type="entry name" value="B5"/>
    <property type="match status" value="1"/>
</dbReference>
<reference evidence="19" key="1">
    <citation type="journal article" date="2014" name="Genome Announc.">
        <title>Complete Genome Sequence of Mycoplasma canadense Strain HAZ 360_1 from Bovine Mastitic Milk in Japan.</title>
        <authorList>
            <person name="Hata E."/>
        </authorList>
    </citation>
    <scope>NUCLEOTIDE SEQUENCE [LARGE SCALE GENOMIC DNA]</scope>
    <source>
        <strain evidence="19">HAZ360_1</strain>
    </source>
</reference>
<dbReference type="PROSITE" id="PS50886">
    <property type="entry name" value="TRBD"/>
    <property type="match status" value="1"/>
</dbReference>
<keyword evidence="6 14" id="KW-0479">Metal-binding</keyword>
<dbReference type="InterPro" id="IPR005146">
    <property type="entry name" value="B3/B4_tRNA-bd"/>
</dbReference>
<dbReference type="EC" id="6.1.1.20" evidence="14"/>
<dbReference type="RefSeq" id="WP_045433178.1">
    <property type="nucleotide sequence ID" value="NZ_AP014631.1"/>
</dbReference>
<feature type="binding site" evidence="14">
    <location>
        <position position="443"/>
    </location>
    <ligand>
        <name>Mg(2+)</name>
        <dbReference type="ChEBI" id="CHEBI:18420"/>
        <note>shared with alpha subunit</note>
    </ligand>
</feature>
<dbReference type="GO" id="GO:0000049">
    <property type="term" value="F:tRNA binding"/>
    <property type="evidence" value="ECO:0007669"/>
    <property type="project" value="UniProtKB-UniRule"/>
</dbReference>
<dbReference type="STRING" id="29554.MCAN360_0062"/>
<gene>
    <name evidence="14 18" type="primary">pheT</name>
    <name evidence="18" type="ORF">MCAN360_0062</name>
</gene>
<evidence type="ECO:0000256" key="9">
    <source>
        <dbReference type="ARBA" id="ARBA00022842"/>
    </source>
</evidence>
<keyword evidence="7 14" id="KW-0547">Nucleotide-binding</keyword>
<dbReference type="InterPro" id="IPR005147">
    <property type="entry name" value="tRNA_synthase_B5-dom"/>
</dbReference>
<dbReference type="Pfam" id="PF17759">
    <property type="entry name" value="tRNA_synthFbeta"/>
    <property type="match status" value="1"/>
</dbReference>
<dbReference type="EMBL" id="AP014631">
    <property type="protein sequence ID" value="BAP39355.1"/>
    <property type="molecule type" value="Genomic_DNA"/>
</dbReference>
<dbReference type="GO" id="GO:0004826">
    <property type="term" value="F:phenylalanine-tRNA ligase activity"/>
    <property type="evidence" value="ECO:0007669"/>
    <property type="project" value="UniProtKB-UniRule"/>
</dbReference>
<dbReference type="Pfam" id="PF03484">
    <property type="entry name" value="B5"/>
    <property type="match status" value="1"/>
</dbReference>
<feature type="binding site" evidence="14">
    <location>
        <position position="452"/>
    </location>
    <ligand>
        <name>Mg(2+)</name>
        <dbReference type="ChEBI" id="CHEBI:18420"/>
        <note>shared with alpha subunit</note>
    </ligand>
</feature>
<evidence type="ECO:0000313" key="18">
    <source>
        <dbReference type="EMBL" id="BAP39355.1"/>
    </source>
</evidence>
<dbReference type="InterPro" id="IPR045060">
    <property type="entry name" value="Phe-tRNA-ligase_IIc_bsu"/>
</dbReference>
<accession>A0A077L4V8</accession>
<dbReference type="Gene3D" id="3.30.930.10">
    <property type="entry name" value="Bira Bifunctional Protein, Domain 2"/>
    <property type="match status" value="1"/>
</dbReference>
<feature type="domain" description="B5" evidence="17">
    <location>
        <begin position="388"/>
        <end position="465"/>
    </location>
</feature>
<evidence type="ECO:0000259" key="16">
    <source>
        <dbReference type="PROSITE" id="PS50886"/>
    </source>
</evidence>
<dbReference type="KEGG" id="mcan:MCAN360_0062"/>
<evidence type="ECO:0000256" key="11">
    <source>
        <dbReference type="ARBA" id="ARBA00022917"/>
    </source>
</evidence>
<dbReference type="Pfam" id="PF03483">
    <property type="entry name" value="B3_4"/>
    <property type="match status" value="1"/>
</dbReference>
<dbReference type="SUPFAM" id="SSF56037">
    <property type="entry name" value="PheT/TilS domain"/>
    <property type="match status" value="1"/>
</dbReference>
<sequence>MIFSYKTLCRIANLKTVTPEDVVEAINSIGFEVENYWKFADVEGIKLCHVLKTYKNPQADRLTVCEVEYHDGHKAIIQTTATNMKDGQYVMSFVPGSRSKDIIFSPRKMQGIVSEGMFVGLSEIGFNEEVIPKEFDDQIFQLDKIDLSIDPITYFDLDDWMIDVSILSNRADAQCYLVMAKELAAFFDTEIKWPKKATPNLISSFEIKNLKNTSAFSLVEASNNKIETSIQDKMLLWKHNIKTFSNAVDLTNLVLIFTGVPCHVYNKEDLKSNEFNVGYYSGKINILGNKEIELNNALCVFNGNKPVSLAATIGFEDYQFKKESSKAIFELASFNILDVRKNAKQIKMNTDASLRASKEISNGSIILAYNFLSQYLTDYSAQINAPKLHKKSILIDTSYLNKFAGFSIVKTKKYNEVIKKLSILDFKFKPDFSTVSFPNYRYDLNTMQDFVEEIFRFYGYNNFPLKQHKILRLNFEKNDIYEYIDKFTNKNYTNIRTYTLIKPENNIFNPFEITEILNASESKNYDHSQIRLSLIHSLNETMIYNKKQGFERGSYFDIGMIGREMNVLGLISNIKTFEEIKQDIISLTNKTLEFKKTEKQIFNPKSSTEIYLNDELIGYIAKIHPKFINSDAFFAEIKLEKIKTNKIQFVNYRHEPVKNRDITFELDQFESVENIINKIKTIKGIHSYKIIDIYNKENNKKNITFSFLIEDWAIKKLESILATSK</sequence>
<evidence type="ECO:0000256" key="6">
    <source>
        <dbReference type="ARBA" id="ARBA00022723"/>
    </source>
</evidence>
<dbReference type="GO" id="GO:0005524">
    <property type="term" value="F:ATP binding"/>
    <property type="evidence" value="ECO:0007669"/>
    <property type="project" value="UniProtKB-UniRule"/>
</dbReference>
<dbReference type="HOGENOM" id="CLU_016891_2_0_14"/>
<keyword evidence="14" id="KW-0963">Cytoplasm</keyword>
<dbReference type="PANTHER" id="PTHR10947:SF0">
    <property type="entry name" value="PHENYLALANINE--TRNA LIGASE BETA SUBUNIT"/>
    <property type="match status" value="1"/>
</dbReference>
<evidence type="ECO:0000256" key="1">
    <source>
        <dbReference type="ARBA" id="ARBA00004496"/>
    </source>
</evidence>
<comment type="subcellular location">
    <subcellularLocation>
        <location evidence="1 14">Cytoplasm</location>
    </subcellularLocation>
</comment>
<evidence type="ECO:0000256" key="14">
    <source>
        <dbReference type="HAMAP-Rule" id="MF_00283"/>
    </source>
</evidence>
<dbReference type="SUPFAM" id="SSF55681">
    <property type="entry name" value="Class II aaRS and biotin synthetases"/>
    <property type="match status" value="1"/>
</dbReference>
<evidence type="ECO:0000256" key="12">
    <source>
        <dbReference type="ARBA" id="ARBA00023146"/>
    </source>
</evidence>
<evidence type="ECO:0000256" key="7">
    <source>
        <dbReference type="ARBA" id="ARBA00022741"/>
    </source>
</evidence>
<dbReference type="SUPFAM" id="SSF50249">
    <property type="entry name" value="Nucleic acid-binding proteins"/>
    <property type="match status" value="1"/>
</dbReference>
<dbReference type="PANTHER" id="PTHR10947">
    <property type="entry name" value="PHENYLALANYL-TRNA SYNTHETASE BETA CHAIN AND LEUCINE-RICH REPEAT-CONTAINING PROTEIN 47"/>
    <property type="match status" value="1"/>
</dbReference>
<dbReference type="OrthoDB" id="9805455at2"/>
<keyword evidence="11 14" id="KW-0648">Protein biosynthesis</keyword>
<evidence type="ECO:0000256" key="4">
    <source>
        <dbReference type="ARBA" id="ARBA00022555"/>
    </source>
</evidence>
<keyword evidence="4 15" id="KW-0820">tRNA-binding</keyword>
<protein>
    <recommendedName>
        <fullName evidence="14">Phenylalanine--tRNA ligase beta subunit</fullName>
        <ecNumber evidence="14">6.1.1.20</ecNumber>
    </recommendedName>
    <alternativeName>
        <fullName evidence="14">Phenylalanyl-tRNA synthetase beta subunit</fullName>
        <shortName evidence="14">PheRS</shortName>
    </alternativeName>
</protein>
<keyword evidence="12 14" id="KW-0030">Aminoacyl-tRNA synthetase</keyword>
<evidence type="ECO:0000256" key="3">
    <source>
        <dbReference type="ARBA" id="ARBA00011209"/>
    </source>
</evidence>